<keyword evidence="2" id="KW-0732">Signal</keyword>
<evidence type="ECO:0000256" key="2">
    <source>
        <dbReference type="SAM" id="SignalP"/>
    </source>
</evidence>
<proteinExistence type="predicted"/>
<evidence type="ECO:0000313" key="3">
    <source>
        <dbReference type="EMBL" id="RKF27675.1"/>
    </source>
</evidence>
<feature type="region of interest" description="Disordered" evidence="1">
    <location>
        <begin position="26"/>
        <end position="56"/>
    </location>
</feature>
<evidence type="ECO:0000256" key="1">
    <source>
        <dbReference type="SAM" id="MobiDB-lite"/>
    </source>
</evidence>
<dbReference type="Proteomes" id="UP000285744">
    <property type="component" value="Unassembled WGS sequence"/>
</dbReference>
<organism evidence="3 5">
    <name type="scientific">Micromonospora globbae</name>
    <dbReference type="NCBI Taxonomy" id="1894969"/>
    <lineage>
        <taxon>Bacteria</taxon>
        <taxon>Bacillati</taxon>
        <taxon>Actinomycetota</taxon>
        <taxon>Actinomycetes</taxon>
        <taxon>Micromonosporales</taxon>
        <taxon>Micromonosporaceae</taxon>
        <taxon>Micromonospora</taxon>
    </lineage>
</organism>
<accession>A0A420F429</accession>
<protein>
    <submittedName>
        <fullName evidence="3">Uncharacterized protein</fullName>
    </submittedName>
</protein>
<name>A0A420F429_9ACTN</name>
<evidence type="ECO:0000313" key="6">
    <source>
        <dbReference type="Proteomes" id="UP001432190"/>
    </source>
</evidence>
<sequence>MSQPTSIVRWAAAAAALALLTGCQTSGTETGGPAPTTPAAPTTGAASTPTTSPSPVTAANTVEVCQAVDRLVIAASRKIAADSTAATERELTGEQISAQLRRTLGDLADDVRAQARRAQDQEVRALLGDTADRIDAGARAQRPAAWLDSTFTRIPATLMRECRP</sequence>
<dbReference type="OrthoDB" id="3398919at2"/>
<gene>
    <name evidence="3" type="ORF">D7I43_08205</name>
    <name evidence="4" type="ORF">OG994_22040</name>
</gene>
<dbReference type="RefSeq" id="WP_120327818.1">
    <property type="nucleotide sequence ID" value="NZ_CP108084.1"/>
</dbReference>
<evidence type="ECO:0000313" key="4">
    <source>
        <dbReference type="EMBL" id="WUP48271.1"/>
    </source>
</evidence>
<evidence type="ECO:0000313" key="5">
    <source>
        <dbReference type="Proteomes" id="UP000285744"/>
    </source>
</evidence>
<reference evidence="4" key="2">
    <citation type="submission" date="2022-10" db="EMBL/GenBank/DDBJ databases">
        <title>The complete genomes of actinobacterial strains from the NBC collection.</title>
        <authorList>
            <person name="Joergensen T.S."/>
            <person name="Alvarez Arevalo M."/>
            <person name="Sterndorff E.B."/>
            <person name="Faurdal D."/>
            <person name="Vuksanovic O."/>
            <person name="Mourched A.-S."/>
            <person name="Charusanti P."/>
            <person name="Shaw S."/>
            <person name="Blin K."/>
            <person name="Weber T."/>
        </authorList>
    </citation>
    <scope>NUCLEOTIDE SEQUENCE</scope>
    <source>
        <strain evidence="4">NBC_00256</strain>
    </source>
</reference>
<keyword evidence="6" id="KW-1185">Reference proteome</keyword>
<dbReference type="Proteomes" id="UP001432190">
    <property type="component" value="Chromosome"/>
</dbReference>
<feature type="signal peptide" evidence="2">
    <location>
        <begin position="1"/>
        <end position="26"/>
    </location>
</feature>
<dbReference type="AlphaFoldDB" id="A0A420F429"/>
<feature type="chain" id="PRO_5038370826" evidence="2">
    <location>
        <begin position="27"/>
        <end position="164"/>
    </location>
</feature>
<reference evidence="3 5" key="1">
    <citation type="journal article" date="2018" name="Int. J. Syst. Evol. Microbiol.">
        <title>Micromonospora globbae sp. nov., an endophytic actinomycete isolated from roots of Globba winitii C. H. Wright.</title>
        <authorList>
            <person name="Kuncharoen N."/>
            <person name="Pittayakhajonwut P."/>
            <person name="Tanasupawat S."/>
        </authorList>
    </citation>
    <scope>NUCLEOTIDE SEQUENCE [LARGE SCALE GENOMIC DNA]</scope>
    <source>
        <strain evidence="3 5">WPS1-2</strain>
    </source>
</reference>
<dbReference type="EMBL" id="RAQQ01000005">
    <property type="protein sequence ID" value="RKF27675.1"/>
    <property type="molecule type" value="Genomic_DNA"/>
</dbReference>
<dbReference type="EMBL" id="CP108084">
    <property type="protein sequence ID" value="WUP48271.1"/>
    <property type="molecule type" value="Genomic_DNA"/>
</dbReference>